<keyword evidence="3" id="KW-0964">Secreted</keyword>
<keyword evidence="4" id="KW-0800">Toxin</keyword>
<evidence type="ECO:0000313" key="11">
    <source>
        <dbReference type="EMBL" id="CAF1265882.1"/>
    </source>
</evidence>
<reference evidence="11" key="1">
    <citation type="submission" date="2021-02" db="EMBL/GenBank/DDBJ databases">
        <authorList>
            <person name="Nowell W R."/>
        </authorList>
    </citation>
    <scope>NUCLEOTIDE SEQUENCE</scope>
</reference>
<dbReference type="EMBL" id="CAJNOE010000548">
    <property type="protein sequence ID" value="CAF1265882.1"/>
    <property type="molecule type" value="Genomic_DNA"/>
</dbReference>
<evidence type="ECO:0000256" key="6">
    <source>
        <dbReference type="ARBA" id="ARBA00022679"/>
    </source>
</evidence>
<evidence type="ECO:0000256" key="8">
    <source>
        <dbReference type="ARBA" id="ARBA00023026"/>
    </source>
</evidence>
<evidence type="ECO:0000256" key="1">
    <source>
        <dbReference type="ARBA" id="ARBA00004613"/>
    </source>
</evidence>
<keyword evidence="10" id="KW-0521">NADP</keyword>
<keyword evidence="7" id="KW-0548">Nucleotidyltransferase</keyword>
<comment type="catalytic activity">
    <reaction evidence="9 10">
        <text>L-arginyl-[protein] + NAD(+) = N(omega)-(ADP-D-ribosyl)-L-arginyl-[protein] + nicotinamide + H(+)</text>
        <dbReference type="Rhea" id="RHEA:19149"/>
        <dbReference type="Rhea" id="RHEA-COMP:10532"/>
        <dbReference type="Rhea" id="RHEA-COMP:15087"/>
        <dbReference type="ChEBI" id="CHEBI:15378"/>
        <dbReference type="ChEBI" id="CHEBI:17154"/>
        <dbReference type="ChEBI" id="CHEBI:29965"/>
        <dbReference type="ChEBI" id="CHEBI:57540"/>
        <dbReference type="ChEBI" id="CHEBI:142554"/>
        <dbReference type="EC" id="2.4.2.31"/>
    </reaction>
</comment>
<dbReference type="SUPFAM" id="SSF56399">
    <property type="entry name" value="ADP-ribosylation"/>
    <property type="match status" value="2"/>
</dbReference>
<sequence>MASNLLSNTTEDEVTQHRLRYSDMVEEPQKMLLPIEDYEKMPLVSLMEAIEPLIAIVPGIDHKAWVARQNSDNPEDGITPDQSASIVLYSMGGKSRETNVYFVLNSILRSNKPDRTDKLKPWFLYLKLFITALTRLPSRERTVYRGVKMDLSARFTEGKTFVWWGFSSCTTSMKTLKSEDFLGQTGTRTLFAIECFSGKDIRNHSHYHTEEEILLIAGRQFEVIACLPQLPDLHIIQVKEIEPSFSHLKLESNNISLSALTLNPTVAPSPNYEVKPYASLFLCKAYEDLRLSQNWQENRKELEIVLEAAIHGIKKEGLELDKQAEGEKLAEKLFEKRSGTVEEIWNCCAYLYTIECFLYQKVNEYMRLVKKEDQASIELWHSKTFILGPFALLLNLGFKFNASDKSTYLYRGANMKSGDIENYHKNVGKERIFQAFTSVIRNRNKANEFGNTLMIIHDCAQHIDLSPISEYPEEEEELLPPGLHCRIDRLEFDSKANKHLIYLTTLKRE</sequence>
<comment type="subcellular location">
    <subcellularLocation>
        <location evidence="1">Secreted</location>
    </subcellularLocation>
</comment>
<evidence type="ECO:0000256" key="7">
    <source>
        <dbReference type="ARBA" id="ARBA00022695"/>
    </source>
</evidence>
<evidence type="ECO:0000256" key="10">
    <source>
        <dbReference type="RuleBase" id="RU361228"/>
    </source>
</evidence>
<dbReference type="GO" id="GO:0016779">
    <property type="term" value="F:nucleotidyltransferase activity"/>
    <property type="evidence" value="ECO:0007669"/>
    <property type="project" value="UniProtKB-KW"/>
</dbReference>
<dbReference type="InterPro" id="IPR050999">
    <property type="entry name" value="ADP-ribosyltransferase_ARG"/>
</dbReference>
<evidence type="ECO:0000256" key="9">
    <source>
        <dbReference type="ARBA" id="ARBA00047597"/>
    </source>
</evidence>
<organism evidence="11 12">
    <name type="scientific">Adineta steineri</name>
    <dbReference type="NCBI Taxonomy" id="433720"/>
    <lineage>
        <taxon>Eukaryota</taxon>
        <taxon>Metazoa</taxon>
        <taxon>Spiralia</taxon>
        <taxon>Gnathifera</taxon>
        <taxon>Rotifera</taxon>
        <taxon>Eurotatoria</taxon>
        <taxon>Bdelloidea</taxon>
        <taxon>Adinetida</taxon>
        <taxon>Adinetidae</taxon>
        <taxon>Adineta</taxon>
    </lineage>
</organism>
<keyword evidence="5 10" id="KW-0328">Glycosyltransferase</keyword>
<dbReference type="GO" id="GO:0090729">
    <property type="term" value="F:toxin activity"/>
    <property type="evidence" value="ECO:0007669"/>
    <property type="project" value="UniProtKB-KW"/>
</dbReference>
<comment type="caution">
    <text evidence="11">The sequence shown here is derived from an EMBL/GenBank/DDBJ whole genome shotgun (WGS) entry which is preliminary data.</text>
</comment>
<dbReference type="GO" id="GO:0005576">
    <property type="term" value="C:extracellular region"/>
    <property type="evidence" value="ECO:0007669"/>
    <property type="project" value="UniProtKB-SubCell"/>
</dbReference>
<keyword evidence="6 10" id="KW-0808">Transferase</keyword>
<evidence type="ECO:0000256" key="3">
    <source>
        <dbReference type="ARBA" id="ARBA00022525"/>
    </source>
</evidence>
<dbReference type="GO" id="GO:0106274">
    <property type="term" value="F:NAD+-protein-arginine ADP-ribosyltransferase activity"/>
    <property type="evidence" value="ECO:0007669"/>
    <property type="project" value="UniProtKB-EC"/>
</dbReference>
<keyword evidence="10" id="KW-0520">NAD</keyword>
<dbReference type="GO" id="GO:0003950">
    <property type="term" value="F:NAD+ poly-ADP-ribosyltransferase activity"/>
    <property type="evidence" value="ECO:0007669"/>
    <property type="project" value="TreeGrafter"/>
</dbReference>
<dbReference type="InterPro" id="IPR000768">
    <property type="entry name" value="ART"/>
</dbReference>
<evidence type="ECO:0000256" key="2">
    <source>
        <dbReference type="ARBA" id="ARBA00009558"/>
    </source>
</evidence>
<gene>
    <name evidence="11" type="ORF">IZO911_LOCUS32148</name>
</gene>
<dbReference type="PROSITE" id="PS51996">
    <property type="entry name" value="TR_MART"/>
    <property type="match status" value="2"/>
</dbReference>
<dbReference type="PANTHER" id="PTHR10339:SF25">
    <property type="entry name" value="SECRETED EXOENZYME S"/>
    <property type="match status" value="1"/>
</dbReference>
<dbReference type="Pfam" id="PF01129">
    <property type="entry name" value="ART"/>
    <property type="match status" value="2"/>
</dbReference>
<accession>A0A815B657</accession>
<dbReference type="Gene3D" id="3.90.176.10">
    <property type="entry name" value="Toxin ADP-ribosyltransferase, Chain A, domain 1"/>
    <property type="match status" value="2"/>
</dbReference>
<proteinExistence type="inferred from homology"/>
<evidence type="ECO:0000256" key="4">
    <source>
        <dbReference type="ARBA" id="ARBA00022656"/>
    </source>
</evidence>
<dbReference type="Proteomes" id="UP000663860">
    <property type="component" value="Unassembled WGS sequence"/>
</dbReference>
<protein>
    <recommendedName>
        <fullName evidence="10">NAD(P)(+)--arginine ADP-ribosyltransferase</fullName>
        <ecNumber evidence="10">2.4.2.31</ecNumber>
    </recommendedName>
    <alternativeName>
        <fullName evidence="10">Mono(ADP-ribosyl)transferase</fullName>
    </alternativeName>
</protein>
<evidence type="ECO:0000256" key="5">
    <source>
        <dbReference type="ARBA" id="ARBA00022676"/>
    </source>
</evidence>
<dbReference type="AlphaFoldDB" id="A0A815B657"/>
<dbReference type="EC" id="2.4.2.31" evidence="10"/>
<evidence type="ECO:0000313" key="12">
    <source>
        <dbReference type="Proteomes" id="UP000663860"/>
    </source>
</evidence>
<comment type="similarity">
    <text evidence="2 10">Belongs to the Arg-specific ADP-ribosyltransferase family.</text>
</comment>
<keyword evidence="8" id="KW-0843">Virulence</keyword>
<dbReference type="PANTHER" id="PTHR10339">
    <property type="entry name" value="ADP-RIBOSYLTRANSFERASE"/>
    <property type="match status" value="1"/>
</dbReference>
<name>A0A815B657_9BILA</name>